<accession>A0A9D1U9W9</accession>
<gene>
    <name evidence="2" type="ORF">H9874_07205</name>
</gene>
<evidence type="ECO:0000256" key="1">
    <source>
        <dbReference type="SAM" id="SignalP"/>
    </source>
</evidence>
<reference evidence="2" key="1">
    <citation type="journal article" date="2021" name="PeerJ">
        <title>Extensive microbial diversity within the chicken gut microbiome revealed by metagenomics and culture.</title>
        <authorList>
            <person name="Gilroy R."/>
            <person name="Ravi A."/>
            <person name="Getino M."/>
            <person name="Pursley I."/>
            <person name="Horton D.L."/>
            <person name="Alikhan N.F."/>
            <person name="Baker D."/>
            <person name="Gharbi K."/>
            <person name="Hall N."/>
            <person name="Watson M."/>
            <person name="Adriaenssens E.M."/>
            <person name="Foster-Nyarko E."/>
            <person name="Jarju S."/>
            <person name="Secka A."/>
            <person name="Antonio M."/>
            <person name="Oren A."/>
            <person name="Chaudhuri R.R."/>
            <person name="La Ragione R."/>
            <person name="Hildebrand F."/>
            <person name="Pallen M.J."/>
        </authorList>
    </citation>
    <scope>NUCLEOTIDE SEQUENCE</scope>
    <source>
        <strain evidence="2">ChiSxjej5B17-1746</strain>
    </source>
</reference>
<proteinExistence type="predicted"/>
<dbReference type="AlphaFoldDB" id="A0A9D1U9W9"/>
<dbReference type="Proteomes" id="UP000824264">
    <property type="component" value="Unassembled WGS sequence"/>
</dbReference>
<keyword evidence="1" id="KW-0732">Signal</keyword>
<evidence type="ECO:0000313" key="2">
    <source>
        <dbReference type="EMBL" id="HIW78916.1"/>
    </source>
</evidence>
<name>A0A9D1U9W9_9BACT</name>
<feature type="signal peptide" evidence="1">
    <location>
        <begin position="1"/>
        <end position="23"/>
    </location>
</feature>
<reference evidence="2" key="2">
    <citation type="submission" date="2021-04" db="EMBL/GenBank/DDBJ databases">
        <authorList>
            <person name="Gilroy R."/>
        </authorList>
    </citation>
    <scope>NUCLEOTIDE SEQUENCE</scope>
    <source>
        <strain evidence="2">ChiSxjej5B17-1746</strain>
    </source>
</reference>
<dbReference type="EMBL" id="DXGI01000274">
    <property type="protein sequence ID" value="HIW78916.1"/>
    <property type="molecule type" value="Genomic_DNA"/>
</dbReference>
<dbReference type="PROSITE" id="PS51257">
    <property type="entry name" value="PROKAR_LIPOPROTEIN"/>
    <property type="match status" value="1"/>
</dbReference>
<sequence>MNTRFFHPLRLALLALLVLTVQACAPRGADLVRQAAPDAAETTWRAYQSYASARASDHDPYRLNASLRYGSPGDTRRVVILLWSNGTLPIRLDVMAGVGALVARIQETQDSFTAYAPRENKALVHTGTQRVQLNFGKPVPFALRDFSSLMRGRFHEVFGMAEGTSPRRLPNGDIAYTLTGGLLGGTLELRPDGLPVHWSQEGGWDMDISYDDGNPPLPYKFRLTHPDGYTAILLVKERQKPEGRFSDAQLALDLPGGVDVEPIKQGRS</sequence>
<protein>
    <recommendedName>
        <fullName evidence="4">DUF4292 domain-containing protein</fullName>
    </recommendedName>
</protein>
<feature type="chain" id="PRO_5039095450" description="DUF4292 domain-containing protein" evidence="1">
    <location>
        <begin position="24"/>
        <end position="268"/>
    </location>
</feature>
<evidence type="ECO:0000313" key="3">
    <source>
        <dbReference type="Proteomes" id="UP000824264"/>
    </source>
</evidence>
<comment type="caution">
    <text evidence="2">The sequence shown here is derived from an EMBL/GenBank/DDBJ whole genome shotgun (WGS) entry which is preliminary data.</text>
</comment>
<organism evidence="2 3">
    <name type="scientific">Candidatus Bilophila faecipullorum</name>
    <dbReference type="NCBI Taxonomy" id="2838482"/>
    <lineage>
        <taxon>Bacteria</taxon>
        <taxon>Pseudomonadati</taxon>
        <taxon>Thermodesulfobacteriota</taxon>
        <taxon>Desulfovibrionia</taxon>
        <taxon>Desulfovibrionales</taxon>
        <taxon>Desulfovibrionaceae</taxon>
        <taxon>Bilophila</taxon>
    </lineage>
</organism>
<evidence type="ECO:0008006" key="4">
    <source>
        <dbReference type="Google" id="ProtNLM"/>
    </source>
</evidence>